<proteinExistence type="inferred from homology"/>
<dbReference type="GO" id="GO:0004022">
    <property type="term" value="F:alcohol dehydrogenase (NAD+) activity"/>
    <property type="evidence" value="ECO:0007669"/>
    <property type="project" value="TreeGrafter"/>
</dbReference>
<evidence type="ECO:0000313" key="7">
    <source>
        <dbReference type="Proteomes" id="UP000057820"/>
    </source>
</evidence>
<geneLocation type="plasmid" evidence="6">
    <name>2</name>
</geneLocation>
<dbReference type="KEGG" id="nfr:ERS450000_05551"/>
<dbReference type="Proteomes" id="UP000057820">
    <property type="component" value="Plasmid 2"/>
</dbReference>
<feature type="domain" description="Fe-containing alcohol dehydrogenase-like C-terminal" evidence="5">
    <location>
        <begin position="170"/>
        <end position="351"/>
    </location>
</feature>
<keyword evidence="2 6" id="KW-0560">Oxidoreductase</keyword>
<dbReference type="InterPro" id="IPR001670">
    <property type="entry name" value="ADH_Fe/GldA"/>
</dbReference>
<dbReference type="InterPro" id="IPR056798">
    <property type="entry name" value="ADH_Fe_C"/>
</dbReference>
<feature type="domain" description="Alcohol dehydrogenase iron-type/glycerol dehydrogenase GldA" evidence="4">
    <location>
        <begin position="18"/>
        <end position="156"/>
    </location>
</feature>
<reference evidence="7" key="1">
    <citation type="submission" date="2015-03" db="EMBL/GenBank/DDBJ databases">
        <authorList>
            <consortium name="Pathogen Informatics"/>
        </authorList>
    </citation>
    <scope>NUCLEOTIDE SEQUENCE [LARGE SCALE GENOMIC DNA]</scope>
    <source>
        <strain evidence="7">NCTC11134</strain>
        <plasmid evidence="7">2</plasmid>
    </source>
</reference>
<evidence type="ECO:0000259" key="4">
    <source>
        <dbReference type="Pfam" id="PF00465"/>
    </source>
</evidence>
<name>A0A0H5PM60_NOCFR</name>
<dbReference type="AlphaFoldDB" id="A0A0H5PM60"/>
<dbReference type="Pfam" id="PF00465">
    <property type="entry name" value="Fe-ADH"/>
    <property type="match status" value="1"/>
</dbReference>
<evidence type="ECO:0000256" key="3">
    <source>
        <dbReference type="ARBA" id="ARBA00023027"/>
    </source>
</evidence>
<dbReference type="CDD" id="cd08177">
    <property type="entry name" value="MAR"/>
    <property type="match status" value="1"/>
</dbReference>
<evidence type="ECO:0000259" key="5">
    <source>
        <dbReference type="Pfam" id="PF25137"/>
    </source>
</evidence>
<keyword evidence="6" id="KW-0614">Plasmid</keyword>
<sequence>MSTDSTPAGFVHEQRAVRVVFRAGSCADLPREVERLGLDRVAVVAGRRYADRVAGMLGARAVVVVADPRMHVPVEQAEAVRARATEARVDGLVAVGGGSAVGLAKAVALTHRVPIVAVPTSFSGSEMTRVWGTTAGGVKRTGRDPVVAPRVVLYDPELLAGFPTPLAVPSAFNALAHAVEARYAPDRTPVTDLVAEAAIGTMLTALPALAADDPAGRAGALRGAWMCGMSLDSTSMSLHHKLAHVIGGGFALPHAETHTVLLPHVLGYNAAAAPDAAAAVGAALPGGAEPSAAGRALQSFAAGLGAPTRLADLGLPRDALDRVVDTVLDAPYANPAPLDRAALRELVERAWAGAPVP</sequence>
<gene>
    <name evidence="6" type="primary">tfdF</name>
    <name evidence="6" type="ORF">ERS450000_05551</name>
</gene>
<dbReference type="PANTHER" id="PTHR11496:SF102">
    <property type="entry name" value="ALCOHOL DEHYDROGENASE 4"/>
    <property type="match status" value="1"/>
</dbReference>
<protein>
    <submittedName>
        <fullName evidence="6">Maleylacetate reductase</fullName>
        <ecNumber evidence="6">1.3.1.32</ecNumber>
    </submittedName>
</protein>
<accession>A0A0H5PM60</accession>
<dbReference type="InterPro" id="IPR039697">
    <property type="entry name" value="Alcohol_dehydrogenase_Fe"/>
</dbReference>
<dbReference type="GO" id="GO:0018506">
    <property type="term" value="F:maleylacetate reductase activity"/>
    <property type="evidence" value="ECO:0007669"/>
    <property type="project" value="UniProtKB-EC"/>
</dbReference>
<evidence type="ECO:0000256" key="1">
    <source>
        <dbReference type="ARBA" id="ARBA00007358"/>
    </source>
</evidence>
<evidence type="ECO:0000256" key="2">
    <source>
        <dbReference type="ARBA" id="ARBA00023002"/>
    </source>
</evidence>
<dbReference type="RefSeq" id="WP_060594732.1">
    <property type="nucleotide sequence ID" value="NZ_CP031418.1"/>
</dbReference>
<dbReference type="SUPFAM" id="SSF56796">
    <property type="entry name" value="Dehydroquinate synthase-like"/>
    <property type="match status" value="1"/>
</dbReference>
<evidence type="ECO:0000313" key="6">
    <source>
        <dbReference type="EMBL" id="CRY83556.1"/>
    </source>
</evidence>
<comment type="similarity">
    <text evidence="1">Belongs to the iron-containing alcohol dehydrogenase family.</text>
</comment>
<dbReference type="Gene3D" id="1.20.1090.10">
    <property type="entry name" value="Dehydroquinate synthase-like - alpha domain"/>
    <property type="match status" value="1"/>
</dbReference>
<dbReference type="Gene3D" id="3.40.50.1970">
    <property type="match status" value="1"/>
</dbReference>
<dbReference type="InterPro" id="IPR034786">
    <property type="entry name" value="MAR"/>
</dbReference>
<keyword evidence="3" id="KW-0520">NAD</keyword>
<dbReference type="PANTHER" id="PTHR11496">
    <property type="entry name" value="ALCOHOL DEHYDROGENASE"/>
    <property type="match status" value="1"/>
</dbReference>
<dbReference type="Pfam" id="PF25137">
    <property type="entry name" value="ADH_Fe_C"/>
    <property type="match status" value="1"/>
</dbReference>
<dbReference type="EMBL" id="LN868939">
    <property type="protein sequence ID" value="CRY83556.1"/>
    <property type="molecule type" value="Genomic_DNA"/>
</dbReference>
<organism evidence="6 7">
    <name type="scientific">Nocardia farcinica</name>
    <dbReference type="NCBI Taxonomy" id="37329"/>
    <lineage>
        <taxon>Bacteria</taxon>
        <taxon>Bacillati</taxon>
        <taxon>Actinomycetota</taxon>
        <taxon>Actinomycetes</taxon>
        <taxon>Mycobacteriales</taxon>
        <taxon>Nocardiaceae</taxon>
        <taxon>Nocardia</taxon>
    </lineage>
</organism>
<dbReference type="EC" id="1.3.1.32" evidence="6"/>
<dbReference type="GO" id="GO:0046872">
    <property type="term" value="F:metal ion binding"/>
    <property type="evidence" value="ECO:0007669"/>
    <property type="project" value="InterPro"/>
</dbReference>